<dbReference type="Pfam" id="PF00561">
    <property type="entry name" value="Abhydrolase_1"/>
    <property type="match status" value="1"/>
</dbReference>
<dbReference type="STRING" id="562729.RNAN_1473"/>
<dbReference type="AlphaFoldDB" id="I1DWS2"/>
<dbReference type="PANTHER" id="PTHR43798:SF14">
    <property type="entry name" value="SERINE HYDROLASE-LIKE PROTEIN DDB_G0286239"/>
    <property type="match status" value="1"/>
</dbReference>
<dbReference type="SUPFAM" id="SSF53474">
    <property type="entry name" value="alpha/beta-Hydrolases"/>
    <property type="match status" value="1"/>
</dbReference>
<dbReference type="RefSeq" id="WP_008220224.1">
    <property type="nucleotide sequence ID" value="NZ_BAFK01000006.1"/>
</dbReference>
<organism evidence="4 5">
    <name type="scientific">Rheinheimera nanhaiensis E407-8</name>
    <dbReference type="NCBI Taxonomy" id="562729"/>
    <lineage>
        <taxon>Bacteria</taxon>
        <taxon>Pseudomonadati</taxon>
        <taxon>Pseudomonadota</taxon>
        <taxon>Gammaproteobacteria</taxon>
        <taxon>Chromatiales</taxon>
        <taxon>Chromatiaceae</taxon>
        <taxon>Rheinheimera</taxon>
    </lineage>
</organism>
<dbReference type="InterPro" id="IPR050266">
    <property type="entry name" value="AB_hydrolase_sf"/>
</dbReference>
<dbReference type="OrthoDB" id="149912at2"/>
<evidence type="ECO:0000256" key="2">
    <source>
        <dbReference type="ARBA" id="ARBA00022801"/>
    </source>
</evidence>
<keyword evidence="5" id="KW-1185">Reference proteome</keyword>
<reference evidence="4 5" key="1">
    <citation type="journal article" date="2012" name="J. Bacteriol.">
        <title>Genome Sequence of the Protease-Producing Bacterium Rheinheimera nanhaiensis E407-8T, Isolated from Deep-Sea Sediment of the South China Sea.</title>
        <authorList>
            <person name="Zhang X.-Y."/>
            <person name="Zhang Y.-J."/>
            <person name="Qin Q.-L."/>
            <person name="Xie B.-B."/>
            <person name="Chen X.-L."/>
            <person name="Zhou B.-C."/>
            <person name="Zhang Y.-Z."/>
        </authorList>
    </citation>
    <scope>NUCLEOTIDE SEQUENCE [LARGE SCALE GENOMIC DNA]</scope>
    <source>
        <strain evidence="4 5">E407-8</strain>
    </source>
</reference>
<name>I1DWS2_9GAMM</name>
<comment type="caution">
    <text evidence="4">The sequence shown here is derived from an EMBL/GenBank/DDBJ whole genome shotgun (WGS) entry which is preliminary data.</text>
</comment>
<dbReference type="PANTHER" id="PTHR43798">
    <property type="entry name" value="MONOACYLGLYCEROL LIPASE"/>
    <property type="match status" value="1"/>
</dbReference>
<evidence type="ECO:0000256" key="1">
    <source>
        <dbReference type="ARBA" id="ARBA00008645"/>
    </source>
</evidence>
<comment type="similarity">
    <text evidence="1">Belongs to the AB hydrolase superfamily.</text>
</comment>
<proteinExistence type="inferred from homology"/>
<evidence type="ECO:0000259" key="3">
    <source>
        <dbReference type="Pfam" id="PF00561"/>
    </source>
</evidence>
<gene>
    <name evidence="4" type="ORF">RNAN_1473</name>
</gene>
<dbReference type="EMBL" id="BAFK01000006">
    <property type="protein sequence ID" value="GAB58500.1"/>
    <property type="molecule type" value="Genomic_DNA"/>
</dbReference>
<feature type="domain" description="AB hydrolase-1" evidence="3">
    <location>
        <begin position="30"/>
        <end position="145"/>
    </location>
</feature>
<evidence type="ECO:0000313" key="4">
    <source>
        <dbReference type="EMBL" id="GAB58500.1"/>
    </source>
</evidence>
<dbReference type="InterPro" id="IPR000073">
    <property type="entry name" value="AB_hydrolase_1"/>
</dbReference>
<dbReference type="Gene3D" id="3.40.50.1820">
    <property type="entry name" value="alpha/beta hydrolase"/>
    <property type="match status" value="1"/>
</dbReference>
<accession>I1DWS2</accession>
<evidence type="ECO:0000313" key="5">
    <source>
        <dbReference type="Proteomes" id="UP000004374"/>
    </source>
</evidence>
<dbReference type="GO" id="GO:0016020">
    <property type="term" value="C:membrane"/>
    <property type="evidence" value="ECO:0007669"/>
    <property type="project" value="TreeGrafter"/>
</dbReference>
<dbReference type="InterPro" id="IPR029058">
    <property type="entry name" value="AB_hydrolase_fold"/>
</dbReference>
<dbReference type="Proteomes" id="UP000004374">
    <property type="component" value="Unassembled WGS sequence"/>
</dbReference>
<dbReference type="GO" id="GO:0016787">
    <property type="term" value="F:hydrolase activity"/>
    <property type="evidence" value="ECO:0007669"/>
    <property type="project" value="UniProtKB-KW"/>
</dbReference>
<protein>
    <submittedName>
        <fullName evidence="4">Alpha/beta hydrolase fold protein</fullName>
    </submittedName>
</protein>
<dbReference type="PRINTS" id="PR00111">
    <property type="entry name" value="ABHYDROLASE"/>
</dbReference>
<sequence>MPSSLPNSQHFNVGCLTLTALSNRQPGMQPILCLHGWLDNAASFIPLAQHFNDTPLLALEFAGHGHSSHRSADARYYFFDHVEDLVQLCQQQGWQQLTIIGHSMGAMVATALAASFPELVQKLVLIDSLGFVCDSAANAAKQLRDGINSRLKATARKPCYANLTEAATARQKQSDFSLTEALLLAERGTVATADGLHWRADMRLRHSSVYRLTPEQGQALAAAVSCPVLAIVARDGAFYSKVQHWAAYYPKLTLETVTGGHHCHMTQAAVVAQHIQRFLLA</sequence>
<keyword evidence="2 4" id="KW-0378">Hydrolase</keyword>